<feature type="domain" description="PRC-barrel" evidence="1">
    <location>
        <begin position="24"/>
        <end position="89"/>
    </location>
</feature>
<proteinExistence type="predicted"/>
<sequence length="140" mass="15580">MTEKEPLGLVRLDDSDLMLAKAEDDVRGASVVDSDGTEIGKVSSLFVDADERRVRLLDVASGGLLGIGAAHRLIPVDAVVQVSEDQVTIGRTRNEIAHAPGYDPELTEFDPTENLEELYGYYGMTPYWFPGYRYPRFPFR</sequence>
<dbReference type="PANTHER" id="PTHR36505:SF1">
    <property type="entry name" value="BLR1072 PROTEIN"/>
    <property type="match status" value="1"/>
</dbReference>
<gene>
    <name evidence="2" type="ORF">ABN611_29280</name>
</gene>
<dbReference type="Gene3D" id="3.90.50.10">
    <property type="entry name" value="Photosynthetic Reaction Center, subunit H, domain 2"/>
    <property type="match status" value="1"/>
</dbReference>
<dbReference type="AlphaFoldDB" id="A0AAU7T7M7"/>
<dbReference type="InterPro" id="IPR011033">
    <property type="entry name" value="PRC_barrel-like_sf"/>
</dbReference>
<dbReference type="InterPro" id="IPR027275">
    <property type="entry name" value="PRC-brl_dom"/>
</dbReference>
<dbReference type="GO" id="GO:0019684">
    <property type="term" value="P:photosynthesis, light reaction"/>
    <property type="evidence" value="ECO:0007669"/>
    <property type="project" value="InterPro"/>
</dbReference>
<evidence type="ECO:0000313" key="2">
    <source>
        <dbReference type="EMBL" id="XBV22645.1"/>
    </source>
</evidence>
<dbReference type="Pfam" id="PF05239">
    <property type="entry name" value="PRC"/>
    <property type="match status" value="1"/>
</dbReference>
<dbReference type="PANTHER" id="PTHR36505">
    <property type="entry name" value="BLR1072 PROTEIN"/>
    <property type="match status" value="1"/>
</dbReference>
<dbReference type="SUPFAM" id="SSF50346">
    <property type="entry name" value="PRC-barrel domain"/>
    <property type="match status" value="1"/>
</dbReference>
<organism evidence="2">
    <name type="scientific">Kribbella sp. HUAS MG21</name>
    <dbReference type="NCBI Taxonomy" id="3160966"/>
    <lineage>
        <taxon>Bacteria</taxon>
        <taxon>Bacillati</taxon>
        <taxon>Actinomycetota</taxon>
        <taxon>Actinomycetes</taxon>
        <taxon>Propionibacteriales</taxon>
        <taxon>Kribbellaceae</taxon>
        <taxon>Kribbella</taxon>
    </lineage>
</organism>
<protein>
    <submittedName>
        <fullName evidence="2">PRC-barrel domain-containing protein</fullName>
    </submittedName>
</protein>
<dbReference type="InterPro" id="IPR014747">
    <property type="entry name" value="Bac_photo_RC_H_C"/>
</dbReference>
<reference evidence="2" key="1">
    <citation type="submission" date="2024-06" db="EMBL/GenBank/DDBJ databases">
        <title>Kribbella sp. strain HUAS MG21 genome sequences.</title>
        <authorList>
            <person name="Mo P."/>
        </authorList>
    </citation>
    <scope>NUCLEOTIDE SEQUENCE</scope>
    <source>
        <strain evidence="2">HUAS MG21</strain>
    </source>
</reference>
<name>A0AAU7T7M7_9ACTN</name>
<accession>A0AAU7T7M7</accession>
<dbReference type="RefSeq" id="WP_350275484.1">
    <property type="nucleotide sequence ID" value="NZ_CP158165.1"/>
</dbReference>
<dbReference type="GO" id="GO:0030077">
    <property type="term" value="C:plasma membrane light-harvesting complex"/>
    <property type="evidence" value="ECO:0007669"/>
    <property type="project" value="InterPro"/>
</dbReference>
<dbReference type="EMBL" id="CP158165">
    <property type="protein sequence ID" value="XBV22645.1"/>
    <property type="molecule type" value="Genomic_DNA"/>
</dbReference>
<evidence type="ECO:0000259" key="1">
    <source>
        <dbReference type="Pfam" id="PF05239"/>
    </source>
</evidence>